<proteinExistence type="predicted"/>
<feature type="domain" description="DUF7730" evidence="1">
    <location>
        <begin position="23"/>
        <end position="165"/>
    </location>
</feature>
<dbReference type="PANTHER" id="PTHR38790:SF4">
    <property type="entry name" value="2EXR DOMAIN-CONTAINING PROTEIN"/>
    <property type="match status" value="1"/>
</dbReference>
<dbReference type="InterPro" id="IPR056632">
    <property type="entry name" value="DUF7730"/>
</dbReference>
<organism evidence="2 3">
    <name type="scientific">Elasticomyces elasticus</name>
    <dbReference type="NCBI Taxonomy" id="574655"/>
    <lineage>
        <taxon>Eukaryota</taxon>
        <taxon>Fungi</taxon>
        <taxon>Dikarya</taxon>
        <taxon>Ascomycota</taxon>
        <taxon>Pezizomycotina</taxon>
        <taxon>Dothideomycetes</taxon>
        <taxon>Dothideomycetidae</taxon>
        <taxon>Mycosphaerellales</taxon>
        <taxon>Teratosphaeriaceae</taxon>
        <taxon>Elasticomyces</taxon>
    </lineage>
</organism>
<comment type="caution">
    <text evidence="2">The sequence shown here is derived from an EMBL/GenBank/DDBJ whole genome shotgun (WGS) entry which is preliminary data.</text>
</comment>
<reference evidence="2" key="1">
    <citation type="submission" date="2023-08" db="EMBL/GenBank/DDBJ databases">
        <title>Black Yeasts Isolated from many extreme environments.</title>
        <authorList>
            <person name="Coleine C."/>
            <person name="Stajich J.E."/>
            <person name="Selbmann L."/>
        </authorList>
    </citation>
    <scope>NUCLEOTIDE SEQUENCE</scope>
    <source>
        <strain evidence="2">CCFEE 5810</strain>
    </source>
</reference>
<gene>
    <name evidence="2" type="ORF">LTR97_000743</name>
</gene>
<evidence type="ECO:0000259" key="1">
    <source>
        <dbReference type="Pfam" id="PF24864"/>
    </source>
</evidence>
<dbReference type="EMBL" id="JAVRQU010000001">
    <property type="protein sequence ID" value="KAK5708203.1"/>
    <property type="molecule type" value="Genomic_DNA"/>
</dbReference>
<dbReference type="AlphaFoldDB" id="A0AAN7WD81"/>
<evidence type="ECO:0000313" key="2">
    <source>
        <dbReference type="EMBL" id="KAK5708203.1"/>
    </source>
</evidence>
<name>A0AAN7WD81_9PEZI</name>
<evidence type="ECO:0000313" key="3">
    <source>
        <dbReference type="Proteomes" id="UP001310594"/>
    </source>
</evidence>
<protein>
    <recommendedName>
        <fullName evidence="1">DUF7730 domain-containing protein</fullName>
    </recommendedName>
</protein>
<sequence>MLTRGRMSSGPQLSSQIYNKEVQPSPLLRLPAELREAILKYVLCGRVLHIGCKGQFPHGKAYIYECKAVDNDPDLLDHLRLYNSSSAAARTTPYFARHCCCETAHQLHRSRNHLEILQTCQLIHREAGLLALSENTFLVSDTHPHAALICFLRTLTKEQAAAVRSIVMLSCRAMGGPQEPAELGYVARRLTGLRLLTYTAELSDYETIHHFTHDIWRERELLEAEAIVFEKCALREVTVRVALCRPTNMVVSRLGIGTVDVAGLEAVARGWEVDLMKRLKSSEEAAAV</sequence>
<dbReference type="Proteomes" id="UP001310594">
    <property type="component" value="Unassembled WGS sequence"/>
</dbReference>
<dbReference type="Pfam" id="PF24864">
    <property type="entry name" value="DUF7730"/>
    <property type="match status" value="1"/>
</dbReference>
<dbReference type="PANTHER" id="PTHR38790">
    <property type="entry name" value="2EXR DOMAIN-CONTAINING PROTEIN-RELATED"/>
    <property type="match status" value="1"/>
</dbReference>
<accession>A0AAN7WD81</accession>